<dbReference type="PROSITE" id="PS50255">
    <property type="entry name" value="CYTOCHROME_B5_2"/>
    <property type="match status" value="1"/>
</dbReference>
<keyword evidence="4" id="KW-0479">Metal-binding</keyword>
<dbReference type="RefSeq" id="XP_014675429.1">
    <property type="nucleotide sequence ID" value="XM_014819943.1"/>
</dbReference>
<evidence type="ECO:0000259" key="11">
    <source>
        <dbReference type="PROSITE" id="PS50255"/>
    </source>
</evidence>
<keyword evidence="6" id="KW-0206">Cytoskeleton</keyword>
<evidence type="ECO:0000256" key="1">
    <source>
        <dbReference type="ARBA" id="ARBA00004430"/>
    </source>
</evidence>
<dbReference type="PANTHER" id="PTHR21281:SF0">
    <property type="entry name" value="CYTOCHROME B5 DOMAIN-CONTAINING PROTEIN 1"/>
    <property type="match status" value="1"/>
</dbReference>
<keyword evidence="2" id="KW-0963">Cytoplasm</keyword>
<proteinExistence type="inferred from homology"/>
<dbReference type="InterPro" id="IPR036400">
    <property type="entry name" value="Cyt_B5-like_heme/steroid_sf"/>
</dbReference>
<accession>A0ABM1ETA8</accession>
<keyword evidence="5" id="KW-0408">Iron</keyword>
<gene>
    <name evidence="13" type="primary">LOC106815481</name>
</gene>
<evidence type="ECO:0000313" key="12">
    <source>
        <dbReference type="Proteomes" id="UP000695022"/>
    </source>
</evidence>
<dbReference type="GeneID" id="106815481"/>
<evidence type="ECO:0000256" key="10">
    <source>
        <dbReference type="ARBA" id="ARBA00046139"/>
    </source>
</evidence>
<keyword evidence="12" id="KW-1185">Reference proteome</keyword>
<evidence type="ECO:0000256" key="2">
    <source>
        <dbReference type="ARBA" id="ARBA00022490"/>
    </source>
</evidence>
<evidence type="ECO:0000256" key="5">
    <source>
        <dbReference type="ARBA" id="ARBA00023004"/>
    </source>
</evidence>
<comment type="function">
    <text evidence="10">Radial spoke stalk protein that binds heme under oxidizing conditions. Required for the coordinated beating of multiple cilia maybe by functioning in a redox signaling pathway.</text>
</comment>
<evidence type="ECO:0000256" key="4">
    <source>
        <dbReference type="ARBA" id="ARBA00022723"/>
    </source>
</evidence>
<keyword evidence="7" id="KW-0966">Cell projection</keyword>
<comment type="similarity">
    <text evidence="8">Belongs to the cytochrome b5 family.</text>
</comment>
<dbReference type="Gene3D" id="3.10.120.10">
    <property type="entry name" value="Cytochrome b5-like heme/steroid binding domain"/>
    <property type="match status" value="1"/>
</dbReference>
<dbReference type="SMART" id="SM01117">
    <property type="entry name" value="Cyt-b5"/>
    <property type="match status" value="1"/>
</dbReference>
<protein>
    <recommendedName>
        <fullName evidence="9">Cytochrome b5 domain-containing protein 1</fullName>
    </recommendedName>
</protein>
<dbReference type="Pfam" id="PF00173">
    <property type="entry name" value="Cyt-b5"/>
    <property type="match status" value="1"/>
</dbReference>
<organism evidence="12 13">
    <name type="scientific">Priapulus caudatus</name>
    <name type="common">Priapulid worm</name>
    <dbReference type="NCBI Taxonomy" id="37621"/>
    <lineage>
        <taxon>Eukaryota</taxon>
        <taxon>Metazoa</taxon>
        <taxon>Ecdysozoa</taxon>
        <taxon>Scalidophora</taxon>
        <taxon>Priapulida</taxon>
        <taxon>Priapulimorpha</taxon>
        <taxon>Priapulimorphida</taxon>
        <taxon>Priapulidae</taxon>
        <taxon>Priapulus</taxon>
    </lineage>
</organism>
<evidence type="ECO:0000256" key="6">
    <source>
        <dbReference type="ARBA" id="ARBA00023212"/>
    </source>
</evidence>
<feature type="domain" description="Cytochrome b5 heme-binding" evidence="11">
    <location>
        <begin position="4"/>
        <end position="70"/>
    </location>
</feature>
<name>A0ABM1ETA8_PRICU</name>
<dbReference type="InterPro" id="IPR001199">
    <property type="entry name" value="Cyt_B5-like_heme/steroid-bd"/>
</dbReference>
<evidence type="ECO:0000256" key="3">
    <source>
        <dbReference type="ARBA" id="ARBA00022617"/>
    </source>
</evidence>
<dbReference type="SUPFAM" id="SSF55856">
    <property type="entry name" value="Cytochrome b5-like heme/steroid binding domain"/>
    <property type="match status" value="1"/>
</dbReference>
<dbReference type="Proteomes" id="UP000695022">
    <property type="component" value="Unplaced"/>
</dbReference>
<dbReference type="InterPro" id="IPR052320">
    <property type="entry name" value="Cytochrome_b5_domain"/>
</dbReference>
<dbReference type="PANTHER" id="PTHR21281">
    <property type="entry name" value="CYTOCHROME B5 DOMAIN-CONTAINING PROTEIN 1"/>
    <property type="match status" value="1"/>
</dbReference>
<evidence type="ECO:0000256" key="9">
    <source>
        <dbReference type="ARBA" id="ARBA00040649"/>
    </source>
</evidence>
<sequence>MGNQRYYTDNEVRQHNTPKDIWVSFLGKVYDLTPLIEEYANDPLSRPIIANAGYDISHWFDAKTNDIRMHIDPETGCSMPYTPHGRFIHVPPPSPRTDWATDYGRPWWLDQKYCIGKLSEKTRWIHIINTLTLQEEKVEVCAEETLDEILNRYMKYNSHAKSYTWKYDGQILNMTETLAGNGISDEDEQFYNLRMRDDEFLVAIHLYFNDDLTEA</sequence>
<keyword evidence="3" id="KW-0349">Heme</keyword>
<evidence type="ECO:0000313" key="13">
    <source>
        <dbReference type="RefSeq" id="XP_014675429.1"/>
    </source>
</evidence>
<evidence type="ECO:0000256" key="8">
    <source>
        <dbReference type="ARBA" id="ARBA00038168"/>
    </source>
</evidence>
<reference evidence="13" key="1">
    <citation type="submission" date="2025-08" db="UniProtKB">
        <authorList>
            <consortium name="RefSeq"/>
        </authorList>
    </citation>
    <scope>IDENTIFICATION</scope>
</reference>
<evidence type="ECO:0000256" key="7">
    <source>
        <dbReference type="ARBA" id="ARBA00023273"/>
    </source>
</evidence>
<comment type="subcellular location">
    <subcellularLocation>
        <location evidence="1">Cytoplasm</location>
        <location evidence="1">Cytoskeleton</location>
        <location evidence="1">Cilium axoneme</location>
    </subcellularLocation>
</comment>